<evidence type="ECO:0000313" key="2">
    <source>
        <dbReference type="Proteomes" id="UP000187412"/>
    </source>
</evidence>
<reference evidence="1 2" key="1">
    <citation type="submission" date="2016-10" db="EMBL/GenBank/DDBJ databases">
        <title>Paenibacillus species isolates.</title>
        <authorList>
            <person name="Beno S.M."/>
        </authorList>
    </citation>
    <scope>NUCLEOTIDE SEQUENCE [LARGE SCALE GENOMIC DNA]</scope>
    <source>
        <strain evidence="1 2">FSL H7-0744</strain>
    </source>
</reference>
<proteinExistence type="predicted"/>
<keyword evidence="2" id="KW-1185">Reference proteome</keyword>
<protein>
    <submittedName>
        <fullName evidence="1">Uncharacterized protein</fullName>
    </submittedName>
</protein>
<organism evidence="1 2">
    <name type="scientific">Paenibacillus borealis</name>
    <dbReference type="NCBI Taxonomy" id="160799"/>
    <lineage>
        <taxon>Bacteria</taxon>
        <taxon>Bacillati</taxon>
        <taxon>Bacillota</taxon>
        <taxon>Bacilli</taxon>
        <taxon>Bacillales</taxon>
        <taxon>Paenibacillaceae</taxon>
        <taxon>Paenibacillus</taxon>
    </lineage>
</organism>
<dbReference type="Proteomes" id="UP000187412">
    <property type="component" value="Unassembled WGS sequence"/>
</dbReference>
<comment type="caution">
    <text evidence="1">The sequence shown here is derived from an EMBL/GenBank/DDBJ whole genome shotgun (WGS) entry which is preliminary data.</text>
</comment>
<accession>A0ABX3H6I5</accession>
<gene>
    <name evidence="1" type="ORF">BSK56_21070</name>
</gene>
<name>A0ABX3H6I5_PAEBO</name>
<sequence length="92" mass="10676">MITGSREAQTEDEVEHSNITEQLKTLYFKTIKKLSIEPITNDVVIEIDEGNIIKTFVSDPNDKESWQIRNFNKGIRIIGNPRAIQLLKTYRK</sequence>
<dbReference type="RefSeq" id="WP_076112606.1">
    <property type="nucleotide sequence ID" value="NZ_MPTB01000028.1"/>
</dbReference>
<dbReference type="EMBL" id="MPTB01000028">
    <property type="protein sequence ID" value="OMD45085.1"/>
    <property type="molecule type" value="Genomic_DNA"/>
</dbReference>
<evidence type="ECO:0000313" key="1">
    <source>
        <dbReference type="EMBL" id="OMD45085.1"/>
    </source>
</evidence>